<proteinExistence type="predicted"/>
<dbReference type="CDD" id="cd00093">
    <property type="entry name" value="HTH_XRE"/>
    <property type="match status" value="1"/>
</dbReference>
<sequence length="452" mass="48251">MATLAELLRELKERSGLSYGVLAKRLHMSTSTLHRYCNGDAVPTEFAPVERFARLCKASPEELVEVHRRWILADASRGKKAEPERAEPAAVRDETPQVRAEPPPGCAWPEPDSPGSAPDSPGSAPEEPGSEADLVTDRPQRSPARRRRPLILAAAVAAVVGISSVALAMNGDDDGGNKRDTGAAASPRPGESPDGAPTGKGKDKADEDKKKVDGEKKDGASASPSKSGGADPRTSRGPGKGPASAGGNSGSSFDALTVRTRPYAMDDPCLQDFLVNRKASEVPEQPAVQDAAAWVGDLGAVPAGRQLIEVTVQGTGEETVVLQDMNVRVQSTSEPLAWNNFQMATGCGGDVDPKSFSVDLDAGSPNVTPQSGQRDFPYKVSEKDPEVFFIIADADLHDVRWYLELEWSSGKRHDSVRIDDQGKPFRTSGKKGRPTYGWPPGADKWTRQLQDG</sequence>
<dbReference type="RefSeq" id="WP_150217028.1">
    <property type="nucleotide sequence ID" value="NZ_CP029192.1"/>
</dbReference>
<feature type="compositionally biased region" description="Basic and acidic residues" evidence="1">
    <location>
        <begin position="76"/>
        <end position="96"/>
    </location>
</feature>
<dbReference type="SMART" id="SM00530">
    <property type="entry name" value="HTH_XRE"/>
    <property type="match status" value="1"/>
</dbReference>
<dbReference type="PROSITE" id="PS50943">
    <property type="entry name" value="HTH_CROC1"/>
    <property type="match status" value="1"/>
</dbReference>
<keyword evidence="2" id="KW-1133">Transmembrane helix</keyword>
<dbReference type="AlphaFoldDB" id="A0A5P2BYZ7"/>
<dbReference type="Pfam" id="PF13560">
    <property type="entry name" value="HTH_31"/>
    <property type="match status" value="1"/>
</dbReference>
<evidence type="ECO:0000256" key="2">
    <source>
        <dbReference type="SAM" id="Phobius"/>
    </source>
</evidence>
<name>A0A5P2BYZ7_STRVZ</name>
<gene>
    <name evidence="4" type="ORF">DEJ48_17060</name>
</gene>
<feature type="transmembrane region" description="Helical" evidence="2">
    <location>
        <begin position="150"/>
        <end position="169"/>
    </location>
</feature>
<evidence type="ECO:0000256" key="1">
    <source>
        <dbReference type="SAM" id="MobiDB-lite"/>
    </source>
</evidence>
<dbReference type="EMBL" id="CP029192">
    <property type="protein sequence ID" value="QES34888.1"/>
    <property type="molecule type" value="Genomic_DNA"/>
</dbReference>
<dbReference type="InterPro" id="IPR010982">
    <property type="entry name" value="Lambda_DNA-bd_dom_sf"/>
</dbReference>
<evidence type="ECO:0000259" key="3">
    <source>
        <dbReference type="PROSITE" id="PS50943"/>
    </source>
</evidence>
<feature type="compositionally biased region" description="Low complexity" evidence="1">
    <location>
        <begin position="220"/>
        <end position="252"/>
    </location>
</feature>
<keyword evidence="2" id="KW-0812">Transmembrane</keyword>
<feature type="compositionally biased region" description="Basic and acidic residues" evidence="1">
    <location>
        <begin position="200"/>
        <end position="219"/>
    </location>
</feature>
<feature type="region of interest" description="Disordered" evidence="1">
    <location>
        <begin position="168"/>
        <end position="253"/>
    </location>
</feature>
<dbReference type="Proteomes" id="UP000322927">
    <property type="component" value="Chromosome"/>
</dbReference>
<dbReference type="Gene3D" id="1.10.260.40">
    <property type="entry name" value="lambda repressor-like DNA-binding domains"/>
    <property type="match status" value="1"/>
</dbReference>
<feature type="compositionally biased region" description="Low complexity" evidence="1">
    <location>
        <begin position="109"/>
        <end position="127"/>
    </location>
</feature>
<keyword evidence="2" id="KW-0472">Membrane</keyword>
<reference evidence="4 5" key="1">
    <citation type="submission" date="2018-05" db="EMBL/GenBank/DDBJ databases">
        <title>Streptomyces venezuelae.</title>
        <authorList>
            <person name="Kim W."/>
            <person name="Lee N."/>
            <person name="Cho B.-K."/>
        </authorList>
    </citation>
    <scope>NUCLEOTIDE SEQUENCE [LARGE SCALE GENOMIC DNA]</scope>
    <source>
        <strain evidence="4 5">ATCC 14584</strain>
    </source>
</reference>
<evidence type="ECO:0000313" key="5">
    <source>
        <dbReference type="Proteomes" id="UP000322927"/>
    </source>
</evidence>
<organism evidence="4 5">
    <name type="scientific">Streptomyces venezuelae</name>
    <dbReference type="NCBI Taxonomy" id="54571"/>
    <lineage>
        <taxon>Bacteria</taxon>
        <taxon>Bacillati</taxon>
        <taxon>Actinomycetota</taxon>
        <taxon>Actinomycetes</taxon>
        <taxon>Kitasatosporales</taxon>
        <taxon>Streptomycetaceae</taxon>
        <taxon>Streptomyces</taxon>
    </lineage>
</organism>
<evidence type="ECO:0000313" key="4">
    <source>
        <dbReference type="EMBL" id="QES34888.1"/>
    </source>
</evidence>
<dbReference type="GO" id="GO:0003677">
    <property type="term" value="F:DNA binding"/>
    <property type="evidence" value="ECO:0007669"/>
    <property type="project" value="InterPro"/>
</dbReference>
<dbReference type="OrthoDB" id="3359627at2"/>
<feature type="region of interest" description="Disordered" evidence="1">
    <location>
        <begin position="75"/>
        <end position="147"/>
    </location>
</feature>
<dbReference type="SUPFAM" id="SSF47413">
    <property type="entry name" value="lambda repressor-like DNA-binding domains"/>
    <property type="match status" value="1"/>
</dbReference>
<protein>
    <submittedName>
        <fullName evidence="4">Transcriptional regulator</fullName>
    </submittedName>
</protein>
<feature type="region of interest" description="Disordered" evidence="1">
    <location>
        <begin position="418"/>
        <end position="452"/>
    </location>
</feature>
<dbReference type="InterPro" id="IPR001387">
    <property type="entry name" value="Cro/C1-type_HTH"/>
</dbReference>
<accession>A0A5P2BYZ7</accession>
<feature type="domain" description="HTH cro/C1-type" evidence="3">
    <location>
        <begin position="8"/>
        <end position="63"/>
    </location>
</feature>